<dbReference type="AlphaFoldDB" id="A0A1H7JFQ0"/>
<comment type="similarity">
    <text evidence="10 12">Belongs to the fluoride channel Fluc/FEX (TC 1.A.43) family.</text>
</comment>
<keyword evidence="2 12" id="KW-1003">Cell membrane</keyword>
<keyword evidence="12" id="KW-0479">Metal-binding</keyword>
<evidence type="ECO:0000256" key="4">
    <source>
        <dbReference type="ARBA" id="ARBA00022692"/>
    </source>
</evidence>
<dbReference type="HAMAP" id="MF_00454">
    <property type="entry name" value="FluC"/>
    <property type="match status" value="1"/>
</dbReference>
<keyword evidence="12" id="KW-0813">Transport</keyword>
<keyword evidence="5 12" id="KW-1133">Transmembrane helix</keyword>
<evidence type="ECO:0000256" key="3">
    <source>
        <dbReference type="ARBA" id="ARBA00022519"/>
    </source>
</evidence>
<keyword evidence="3" id="KW-0997">Cell inner membrane</keyword>
<organism evidence="13 14">
    <name type="scientific">Ectothiorhodospira marina</name>
    <dbReference type="NCBI Taxonomy" id="1396821"/>
    <lineage>
        <taxon>Bacteria</taxon>
        <taxon>Pseudomonadati</taxon>
        <taxon>Pseudomonadota</taxon>
        <taxon>Gammaproteobacteria</taxon>
        <taxon>Chromatiales</taxon>
        <taxon>Ectothiorhodospiraceae</taxon>
        <taxon>Ectothiorhodospira</taxon>
    </lineage>
</organism>
<dbReference type="EMBL" id="FOAA01000004">
    <property type="protein sequence ID" value="SEK73296.1"/>
    <property type="molecule type" value="Genomic_DNA"/>
</dbReference>
<dbReference type="GO" id="GO:0005886">
    <property type="term" value="C:plasma membrane"/>
    <property type="evidence" value="ECO:0007669"/>
    <property type="project" value="UniProtKB-SubCell"/>
</dbReference>
<comment type="subcellular location">
    <subcellularLocation>
        <location evidence="1 12">Cell membrane</location>
        <topology evidence="1 12">Multi-pass membrane protein</topology>
    </subcellularLocation>
</comment>
<evidence type="ECO:0000256" key="5">
    <source>
        <dbReference type="ARBA" id="ARBA00022989"/>
    </source>
</evidence>
<keyword evidence="4 12" id="KW-0812">Transmembrane</keyword>
<dbReference type="Pfam" id="PF02537">
    <property type="entry name" value="CRCB"/>
    <property type="match status" value="1"/>
</dbReference>
<dbReference type="PANTHER" id="PTHR28259">
    <property type="entry name" value="FLUORIDE EXPORT PROTEIN 1-RELATED"/>
    <property type="match status" value="1"/>
</dbReference>
<feature type="transmembrane region" description="Helical" evidence="12">
    <location>
        <begin position="72"/>
        <end position="92"/>
    </location>
</feature>
<evidence type="ECO:0000256" key="8">
    <source>
        <dbReference type="ARBA" id="ARBA00023136"/>
    </source>
</evidence>
<feature type="binding site" evidence="12">
    <location>
        <position position="83"/>
    </location>
    <ligand>
        <name>Na(+)</name>
        <dbReference type="ChEBI" id="CHEBI:29101"/>
        <note>structural</note>
    </ligand>
</feature>
<sequence length="133" mass="13627">MSTMTIEVLAGVLLGSAAGGVARFQVGAWVTRFAGTSFPWGTGVVNVSGALAAGVLIALWPAEDPSSPGLQALLMAGFLGGYTTVSSFALQTLNLVRQGHRLKAIGNLLASGLLCLGAVWLGYQSTTLWLGHP</sequence>
<dbReference type="STRING" id="1396821.SAMN05444515_104171"/>
<feature type="binding site" evidence="12">
    <location>
        <position position="80"/>
    </location>
    <ligand>
        <name>Na(+)</name>
        <dbReference type="ChEBI" id="CHEBI:29101"/>
        <note>structural</note>
    </ligand>
</feature>
<dbReference type="Proteomes" id="UP000199256">
    <property type="component" value="Unassembled WGS sequence"/>
</dbReference>
<evidence type="ECO:0000256" key="2">
    <source>
        <dbReference type="ARBA" id="ARBA00022475"/>
    </source>
</evidence>
<name>A0A1H7JFQ0_9GAMM</name>
<evidence type="ECO:0000256" key="9">
    <source>
        <dbReference type="ARBA" id="ARBA00023303"/>
    </source>
</evidence>
<accession>A0A1H7JFQ0</accession>
<evidence type="ECO:0000256" key="6">
    <source>
        <dbReference type="ARBA" id="ARBA00023053"/>
    </source>
</evidence>
<dbReference type="InterPro" id="IPR003691">
    <property type="entry name" value="FluC"/>
</dbReference>
<dbReference type="GO" id="GO:0140114">
    <property type="term" value="P:cellular detoxification of fluoride"/>
    <property type="evidence" value="ECO:0007669"/>
    <property type="project" value="UniProtKB-UniRule"/>
</dbReference>
<evidence type="ECO:0000313" key="13">
    <source>
        <dbReference type="EMBL" id="SEK73296.1"/>
    </source>
</evidence>
<proteinExistence type="inferred from homology"/>
<evidence type="ECO:0000256" key="1">
    <source>
        <dbReference type="ARBA" id="ARBA00004651"/>
    </source>
</evidence>
<evidence type="ECO:0000313" key="14">
    <source>
        <dbReference type="Proteomes" id="UP000199256"/>
    </source>
</evidence>
<protein>
    <recommendedName>
        <fullName evidence="12">Fluoride-specific ion channel FluC</fullName>
    </recommendedName>
</protein>
<keyword evidence="6 12" id="KW-0915">Sodium</keyword>
<dbReference type="PANTHER" id="PTHR28259:SF1">
    <property type="entry name" value="FLUORIDE EXPORT PROTEIN 1-RELATED"/>
    <property type="match status" value="1"/>
</dbReference>
<evidence type="ECO:0000256" key="10">
    <source>
        <dbReference type="ARBA" id="ARBA00035120"/>
    </source>
</evidence>
<reference evidence="14" key="1">
    <citation type="submission" date="2016-10" db="EMBL/GenBank/DDBJ databases">
        <authorList>
            <person name="Varghese N."/>
            <person name="Submissions S."/>
        </authorList>
    </citation>
    <scope>NUCLEOTIDE SEQUENCE [LARGE SCALE GENOMIC DNA]</scope>
    <source>
        <strain evidence="14">DSM 241</strain>
    </source>
</reference>
<comment type="catalytic activity">
    <reaction evidence="11">
        <text>fluoride(in) = fluoride(out)</text>
        <dbReference type="Rhea" id="RHEA:76159"/>
        <dbReference type="ChEBI" id="CHEBI:17051"/>
    </reaction>
    <physiologicalReaction direction="left-to-right" evidence="11">
        <dbReference type="Rhea" id="RHEA:76160"/>
    </physiologicalReaction>
</comment>
<evidence type="ECO:0000256" key="12">
    <source>
        <dbReference type="HAMAP-Rule" id="MF_00454"/>
    </source>
</evidence>
<keyword evidence="14" id="KW-1185">Reference proteome</keyword>
<keyword evidence="7 12" id="KW-0406">Ion transport</keyword>
<feature type="transmembrane region" description="Helical" evidence="12">
    <location>
        <begin position="104"/>
        <end position="123"/>
    </location>
</feature>
<keyword evidence="9 12" id="KW-0407">Ion channel</keyword>
<feature type="transmembrane region" description="Helical" evidence="12">
    <location>
        <begin position="40"/>
        <end position="60"/>
    </location>
</feature>
<comment type="activity regulation">
    <text evidence="12">Na(+) is not transported, but it plays an essential structural role and its presence is essential for fluoride channel function.</text>
</comment>
<keyword evidence="8 12" id="KW-0472">Membrane</keyword>
<dbReference type="GO" id="GO:0062054">
    <property type="term" value="F:fluoride channel activity"/>
    <property type="evidence" value="ECO:0007669"/>
    <property type="project" value="UniProtKB-UniRule"/>
</dbReference>
<gene>
    <name evidence="12" type="primary">fluC</name>
    <name evidence="12" type="synonym">crcB</name>
    <name evidence="13" type="ORF">SAMN05444515_104171</name>
</gene>
<evidence type="ECO:0000256" key="11">
    <source>
        <dbReference type="ARBA" id="ARBA00035585"/>
    </source>
</evidence>
<comment type="function">
    <text evidence="12">Fluoride-specific ion channel. Important for reducing fluoride concentration in the cell, thus reducing its toxicity.</text>
</comment>
<evidence type="ECO:0000256" key="7">
    <source>
        <dbReference type="ARBA" id="ARBA00023065"/>
    </source>
</evidence>
<dbReference type="GO" id="GO:0046872">
    <property type="term" value="F:metal ion binding"/>
    <property type="evidence" value="ECO:0007669"/>
    <property type="project" value="UniProtKB-KW"/>
</dbReference>